<feature type="compositionally biased region" description="Polar residues" evidence="1">
    <location>
        <begin position="17"/>
        <end position="36"/>
    </location>
</feature>
<feature type="region of interest" description="Disordered" evidence="1">
    <location>
        <begin position="326"/>
        <end position="353"/>
    </location>
</feature>
<dbReference type="Proteomes" id="UP000663850">
    <property type="component" value="Unassembled WGS sequence"/>
</dbReference>
<dbReference type="InterPro" id="IPR029071">
    <property type="entry name" value="Ubiquitin-like_domsf"/>
</dbReference>
<feature type="compositionally biased region" description="Basic residues" evidence="1">
    <location>
        <begin position="1"/>
        <end position="13"/>
    </location>
</feature>
<feature type="compositionally biased region" description="Basic residues" evidence="1">
    <location>
        <begin position="103"/>
        <end position="115"/>
    </location>
</feature>
<feature type="compositionally biased region" description="Acidic residues" evidence="1">
    <location>
        <begin position="134"/>
        <end position="148"/>
    </location>
</feature>
<gene>
    <name evidence="3" type="ORF">RDB_LOCUS122813</name>
</gene>
<accession>A0A8H3DIB5</accession>
<feature type="domain" description="Rad60/SUMO-like" evidence="2">
    <location>
        <begin position="370"/>
        <end position="429"/>
    </location>
</feature>
<feature type="compositionally biased region" description="Polar residues" evidence="1">
    <location>
        <begin position="120"/>
        <end position="133"/>
    </location>
</feature>
<dbReference type="CDD" id="cd17080">
    <property type="entry name" value="Ubl_SLD2_Esc2_like"/>
    <property type="match status" value="1"/>
</dbReference>
<organism evidence="3 4">
    <name type="scientific">Rhizoctonia solani</name>
    <dbReference type="NCBI Taxonomy" id="456999"/>
    <lineage>
        <taxon>Eukaryota</taxon>
        <taxon>Fungi</taxon>
        <taxon>Dikarya</taxon>
        <taxon>Basidiomycota</taxon>
        <taxon>Agaricomycotina</taxon>
        <taxon>Agaricomycetes</taxon>
        <taxon>Cantharellales</taxon>
        <taxon>Ceratobasidiaceae</taxon>
        <taxon>Rhizoctonia</taxon>
    </lineage>
</organism>
<evidence type="ECO:0000259" key="2">
    <source>
        <dbReference type="Pfam" id="PF11976"/>
    </source>
</evidence>
<reference evidence="3" key="1">
    <citation type="submission" date="2021-01" db="EMBL/GenBank/DDBJ databases">
        <authorList>
            <person name="Kaushik A."/>
        </authorList>
    </citation>
    <scope>NUCLEOTIDE SEQUENCE</scope>
    <source>
        <strain evidence="3">Type strain: AG8-Rh-89/</strain>
    </source>
</reference>
<feature type="region of interest" description="Disordered" evidence="1">
    <location>
        <begin position="84"/>
        <end position="172"/>
    </location>
</feature>
<dbReference type="InterPro" id="IPR022617">
    <property type="entry name" value="Rad60/SUMO-like_dom"/>
</dbReference>
<evidence type="ECO:0000313" key="4">
    <source>
        <dbReference type="Proteomes" id="UP000663850"/>
    </source>
</evidence>
<dbReference type="EMBL" id="CAJMWZ010006591">
    <property type="protein sequence ID" value="CAE6524852.1"/>
    <property type="molecule type" value="Genomic_DNA"/>
</dbReference>
<dbReference type="Pfam" id="PF11976">
    <property type="entry name" value="Rad60-SLD"/>
    <property type="match status" value="1"/>
</dbReference>
<protein>
    <recommendedName>
        <fullName evidence="2">Rad60/SUMO-like domain-containing protein</fullName>
    </recommendedName>
</protein>
<dbReference type="Gene3D" id="3.10.20.90">
    <property type="entry name" value="Phosphatidylinositol 3-kinase Catalytic Subunit, Chain A, domain 1"/>
    <property type="match status" value="1"/>
</dbReference>
<dbReference type="AlphaFoldDB" id="A0A8H3DIB5"/>
<feature type="region of interest" description="Disordered" evidence="1">
    <location>
        <begin position="1"/>
        <end position="42"/>
    </location>
</feature>
<evidence type="ECO:0000256" key="1">
    <source>
        <dbReference type="SAM" id="MobiDB-lite"/>
    </source>
</evidence>
<comment type="caution">
    <text evidence="3">The sequence shown here is derived from an EMBL/GenBank/DDBJ whole genome shotgun (WGS) entry which is preliminary data.</text>
</comment>
<name>A0A8H3DIB5_9AGAM</name>
<evidence type="ECO:0000313" key="3">
    <source>
        <dbReference type="EMBL" id="CAE6524852.1"/>
    </source>
</evidence>
<sequence length="434" mass="48227">MSARPRPKPRPKPKVTSEPSTSATSLESSRTKSPASANDDELFLRHDPNRLLYNQSTQQVPFYVVLTYKRGCIDTLENPREKSPLRDVKYFDNGELDESPDSKRRKKDLAPKRAKPLPSWTFQTRDPTLANANSDDDSSEPEILEDDVFKDVPSAPLPKPKLRERSITPPPQDLRYQIGNQVHELLHNLYDVDDDRELSPEMESQDAIQLLPELAAIQKNARASSAAPELDDPRSVDLHIKWVAHPTHPEPWESTLKSWDFNVSLNKPFGEIRRMLTGLPMGVQPILRCQSRRLFDGGTPASLIAGSKLDIQAMTKTTNEYFEERHQIPPSAPGSDAADDHDGTSGSQDESSAVAEKITLRLRTGPKDARPTTLKAFPDATIQTVIEAFLNKTGRVGVQGVSLQIDGDDLEMDSTVADADLEDGDLVEVAGIEQ</sequence>
<proteinExistence type="predicted"/>
<dbReference type="SUPFAM" id="SSF54236">
    <property type="entry name" value="Ubiquitin-like"/>
    <property type="match status" value="1"/>
</dbReference>